<keyword evidence="2" id="KW-0732">Signal</keyword>
<dbReference type="NCBIfam" id="TIGR02738">
    <property type="entry name" value="TrbB"/>
    <property type="match status" value="1"/>
</dbReference>
<feature type="signal peptide" evidence="2">
    <location>
        <begin position="1"/>
        <end position="25"/>
    </location>
</feature>
<feature type="chain" id="PRO_5016780302" evidence="2">
    <location>
        <begin position="26"/>
        <end position="181"/>
    </location>
</feature>
<evidence type="ECO:0000256" key="1">
    <source>
        <dbReference type="SAM" id="MobiDB-lite"/>
    </source>
</evidence>
<dbReference type="Proteomes" id="UP000254332">
    <property type="component" value="Unassembled WGS sequence"/>
</dbReference>
<protein>
    <submittedName>
        <fullName evidence="3">IncF plasmid conjugative transfer protein TrbB</fullName>
    </submittedName>
</protein>
<evidence type="ECO:0000256" key="2">
    <source>
        <dbReference type="SAM" id="SignalP"/>
    </source>
</evidence>
<feature type="region of interest" description="Disordered" evidence="1">
    <location>
        <begin position="34"/>
        <end position="65"/>
    </location>
</feature>
<dbReference type="InterPro" id="IPR039555">
    <property type="entry name" value="TraF/TrbB"/>
</dbReference>
<dbReference type="AlphaFoldDB" id="A0A379SE02"/>
<feature type="compositionally biased region" description="Basic and acidic residues" evidence="1">
    <location>
        <begin position="34"/>
        <end position="50"/>
    </location>
</feature>
<evidence type="ECO:0000313" key="4">
    <source>
        <dbReference type="Proteomes" id="UP000254332"/>
    </source>
</evidence>
<proteinExistence type="predicted"/>
<sequence>MKIQHPKVALGLVLMLSGVVSMGHASTLDELKALEAGKGEPQSRTEERSVPETSTSSAGRTYRLPDGRSINTADYRLVLFMQSSCHFCQQFDPQLIQLSTQTGFKVFPYTLDGKGDVSFPQAIPAPRAVLDQFFGPGNNGVTPTTWLVNVNTLQSWPLAQGVTDMNSLLQRINQALMFHQS</sequence>
<dbReference type="InterPro" id="IPR036249">
    <property type="entry name" value="Thioredoxin-like_sf"/>
</dbReference>
<accession>A0A379SE02</accession>
<reference evidence="3 4" key="1">
    <citation type="submission" date="2018-06" db="EMBL/GenBank/DDBJ databases">
        <authorList>
            <consortium name="Pathogen Informatics"/>
            <person name="Doyle S."/>
        </authorList>
    </citation>
    <scope>NUCLEOTIDE SEQUENCE [LARGE SCALE GENOMIC DNA]</scope>
    <source>
        <strain evidence="3 4">NCTC10718</strain>
    </source>
</reference>
<dbReference type="InterPro" id="IPR014109">
    <property type="entry name" value="Thiol-disulphide_isomerase_rbB"/>
</dbReference>
<dbReference type="Pfam" id="PF13728">
    <property type="entry name" value="TraF"/>
    <property type="match status" value="1"/>
</dbReference>
<organism evidence="3 4">
    <name type="scientific">Salmonella enterica</name>
    <name type="common">Salmonella choleraesuis</name>
    <dbReference type="NCBI Taxonomy" id="28901"/>
    <lineage>
        <taxon>Bacteria</taxon>
        <taxon>Pseudomonadati</taxon>
        <taxon>Pseudomonadota</taxon>
        <taxon>Gammaproteobacteria</taxon>
        <taxon>Enterobacterales</taxon>
        <taxon>Enterobacteriaceae</taxon>
        <taxon>Salmonella</taxon>
    </lineage>
</organism>
<dbReference type="EMBL" id="UGWQ01000004">
    <property type="protein sequence ID" value="SUG27823.1"/>
    <property type="molecule type" value="Genomic_DNA"/>
</dbReference>
<evidence type="ECO:0000313" key="3">
    <source>
        <dbReference type="EMBL" id="SUG27823.1"/>
    </source>
</evidence>
<name>A0A379SE02_SALER</name>
<dbReference type="SUPFAM" id="SSF52833">
    <property type="entry name" value="Thioredoxin-like"/>
    <property type="match status" value="1"/>
</dbReference>
<gene>
    <name evidence="3" type="ORF">NCTC10718_05154</name>
</gene>